<dbReference type="PANTHER" id="PTHR46148">
    <property type="entry name" value="CHROMO DOMAIN-CONTAINING PROTEIN"/>
    <property type="match status" value="1"/>
</dbReference>
<accession>A0AAF0TR13</accession>
<evidence type="ECO:0000313" key="2">
    <source>
        <dbReference type="EMBL" id="WMV29617.1"/>
    </source>
</evidence>
<gene>
    <name evidence="2" type="ORF">MTR67_023002</name>
</gene>
<organism evidence="2 3">
    <name type="scientific">Solanum verrucosum</name>
    <dbReference type="NCBI Taxonomy" id="315347"/>
    <lineage>
        <taxon>Eukaryota</taxon>
        <taxon>Viridiplantae</taxon>
        <taxon>Streptophyta</taxon>
        <taxon>Embryophyta</taxon>
        <taxon>Tracheophyta</taxon>
        <taxon>Spermatophyta</taxon>
        <taxon>Magnoliopsida</taxon>
        <taxon>eudicotyledons</taxon>
        <taxon>Gunneridae</taxon>
        <taxon>Pentapetalae</taxon>
        <taxon>asterids</taxon>
        <taxon>lamiids</taxon>
        <taxon>Solanales</taxon>
        <taxon>Solanaceae</taxon>
        <taxon>Solanoideae</taxon>
        <taxon>Solaneae</taxon>
        <taxon>Solanum</taxon>
    </lineage>
</organism>
<dbReference type="Proteomes" id="UP001234989">
    <property type="component" value="Chromosome 5"/>
</dbReference>
<dbReference type="PANTHER" id="PTHR46148:SF56">
    <property type="entry name" value="RETROTRANSPOSON PROTEIN"/>
    <property type="match status" value="1"/>
</dbReference>
<evidence type="ECO:0000313" key="3">
    <source>
        <dbReference type="Proteomes" id="UP001234989"/>
    </source>
</evidence>
<proteinExistence type="predicted"/>
<dbReference type="InterPro" id="IPR056924">
    <property type="entry name" value="SH3_Tf2-1"/>
</dbReference>
<evidence type="ECO:0000259" key="1">
    <source>
        <dbReference type="Pfam" id="PF24626"/>
    </source>
</evidence>
<name>A0AAF0TR13_SOLVR</name>
<reference evidence="2" key="1">
    <citation type="submission" date="2023-08" db="EMBL/GenBank/DDBJ databases">
        <title>A de novo genome assembly of Solanum verrucosum Schlechtendal, a Mexican diploid species geographically isolated from the other diploid A-genome species in potato relatives.</title>
        <authorList>
            <person name="Hosaka K."/>
        </authorList>
    </citation>
    <scope>NUCLEOTIDE SEQUENCE</scope>
    <source>
        <tissue evidence="2">Young leaves</tissue>
    </source>
</reference>
<keyword evidence="3" id="KW-1185">Reference proteome</keyword>
<sequence>MKGVMRFGKKGKLNPRYINPYRISKRTANVAYEWELPPELVVVHPVFHIYMLKNCMGDPSLIIPTENIGIKDNLSYEEIPIEILDRLVRKLRIKEVASFKSCRGISLLRKLLGRLRRMQRRDTHISFILEKFQTKVMTFCKTLFKLLCYVVLNCMLDV</sequence>
<protein>
    <recommendedName>
        <fullName evidence="1">Tf2-1-like SH3-like domain-containing protein</fullName>
    </recommendedName>
</protein>
<dbReference type="AlphaFoldDB" id="A0AAF0TR13"/>
<dbReference type="EMBL" id="CP133616">
    <property type="protein sequence ID" value="WMV29617.1"/>
    <property type="molecule type" value="Genomic_DNA"/>
</dbReference>
<dbReference type="Pfam" id="PF24626">
    <property type="entry name" value="SH3_Tf2-1"/>
    <property type="match status" value="1"/>
</dbReference>
<feature type="domain" description="Tf2-1-like SH3-like" evidence="1">
    <location>
        <begin position="5"/>
        <end position="55"/>
    </location>
</feature>